<dbReference type="EMBL" id="LBNQ01000040">
    <property type="protein sequence ID" value="KKW67014.1"/>
    <property type="molecule type" value="Genomic_DNA"/>
</dbReference>
<evidence type="ECO:0000313" key="1">
    <source>
        <dbReference type="EMBL" id="KKW67014.1"/>
    </source>
</evidence>
<comment type="caution">
    <text evidence="1">The sequence shown here is derived from an EMBL/GenBank/DDBJ whole genome shotgun (WGS) entry which is preliminary data.</text>
</comment>
<evidence type="ECO:0000313" key="2">
    <source>
        <dbReference type="Proteomes" id="UP000050580"/>
    </source>
</evidence>
<dbReference type="Proteomes" id="UP000050580">
    <property type="component" value="Unassembled WGS sequence"/>
</dbReference>
<dbReference type="RefSeq" id="WP_046742679.1">
    <property type="nucleotide sequence ID" value="NZ_LBNQ01000040.1"/>
</dbReference>
<keyword evidence="2" id="KW-1185">Reference proteome</keyword>
<organism evidence="1 2">
    <name type="scientific">Lampropedia cohaerens</name>
    <dbReference type="NCBI Taxonomy" id="1610491"/>
    <lineage>
        <taxon>Bacteria</taxon>
        <taxon>Pseudomonadati</taxon>
        <taxon>Pseudomonadota</taxon>
        <taxon>Betaproteobacteria</taxon>
        <taxon>Burkholderiales</taxon>
        <taxon>Comamonadaceae</taxon>
        <taxon>Lampropedia</taxon>
    </lineage>
</organism>
<proteinExistence type="predicted"/>
<name>A0A0U1PWU8_9BURK</name>
<dbReference type="AlphaFoldDB" id="A0A0U1PWU8"/>
<sequence length="69" mass="7751">MTDTSPSSASNSVRLILSFDADKLLFHAQSPEVQGWHAEASTPYTLHKQFLRQLRLGGKANIDIQYKPH</sequence>
<gene>
    <name evidence="1" type="ORF">AAV94_13255</name>
</gene>
<protein>
    <submittedName>
        <fullName evidence="1">Uncharacterized protein</fullName>
    </submittedName>
</protein>
<reference evidence="1 2" key="1">
    <citation type="submission" date="2015-05" db="EMBL/GenBank/DDBJ databases">
        <title>Draft genome sequence of Lampropedia sp. CT6, isolated from the microbial mat of a hot water spring, located at Manikaran, India.</title>
        <authorList>
            <person name="Tripathi C."/>
            <person name="Rani P."/>
            <person name="Mahato N.K."/>
            <person name="Lal R."/>
        </authorList>
    </citation>
    <scope>NUCLEOTIDE SEQUENCE [LARGE SCALE GENOMIC DNA]</scope>
    <source>
        <strain evidence="1 2">CT6</strain>
    </source>
</reference>
<accession>A0A0U1PWU8</accession>